<gene>
    <name evidence="3" type="ORF">DES53_101546</name>
</gene>
<dbReference type="PANTHER" id="PTHR10093">
    <property type="entry name" value="IRON-SULFUR CLUSTER ASSEMBLY ENZYME NIFU HOMOLOG"/>
    <property type="match status" value="1"/>
</dbReference>
<proteinExistence type="predicted"/>
<dbReference type="EMBL" id="QNRR01000001">
    <property type="protein sequence ID" value="RBP47747.1"/>
    <property type="molecule type" value="Genomic_DNA"/>
</dbReference>
<accession>A0A366HUH5</accession>
<dbReference type="SUPFAM" id="SSF82649">
    <property type="entry name" value="SufE/NifU"/>
    <property type="match status" value="1"/>
</dbReference>
<protein>
    <submittedName>
        <fullName evidence="3">Nitrogen fixation NifU-like protein</fullName>
    </submittedName>
</protein>
<comment type="caution">
    <text evidence="3">The sequence shown here is derived from an EMBL/GenBank/DDBJ whole genome shotgun (WGS) entry which is preliminary data.</text>
</comment>
<evidence type="ECO:0000313" key="3">
    <source>
        <dbReference type="EMBL" id="RBP47747.1"/>
    </source>
</evidence>
<dbReference type="InterPro" id="IPR002871">
    <property type="entry name" value="NIF_FeS_clus_asmbl_NifU_N"/>
</dbReference>
<dbReference type="OrthoDB" id="9804157at2"/>
<feature type="region of interest" description="Disordered" evidence="1">
    <location>
        <begin position="125"/>
        <end position="144"/>
    </location>
</feature>
<sequence>MNEDALQQAIANPQNLGEMKDADAVGTVGSPDCGDMVRMWIKYKEKDGKKVIDKASFQSFGCQTAIAVASMATQLIKGKTREEALDMSASELSAPLGPLPPMKIHCGQMVEGALKAALDAENAERSGVTAPVKPEVDATPTPPQAATLHDALANAGKQVGKIKIVMQPPAPAPASPQP</sequence>
<dbReference type="Pfam" id="PF01592">
    <property type="entry name" value="NifU_N"/>
    <property type="match status" value="1"/>
</dbReference>
<feature type="domain" description="NIF system FeS cluster assembly NifU N-terminal" evidence="2">
    <location>
        <begin position="4"/>
        <end position="119"/>
    </location>
</feature>
<evidence type="ECO:0000259" key="2">
    <source>
        <dbReference type="Pfam" id="PF01592"/>
    </source>
</evidence>
<evidence type="ECO:0000256" key="1">
    <source>
        <dbReference type="SAM" id="MobiDB-lite"/>
    </source>
</evidence>
<dbReference type="CDD" id="cd06664">
    <property type="entry name" value="IscU_like"/>
    <property type="match status" value="1"/>
</dbReference>
<name>A0A366HUH5_9BACT</name>
<dbReference type="Proteomes" id="UP000253426">
    <property type="component" value="Unassembled WGS sequence"/>
</dbReference>
<reference evidence="3 4" key="1">
    <citation type="submission" date="2018-06" db="EMBL/GenBank/DDBJ databases">
        <title>Genomic Encyclopedia of Type Strains, Phase IV (KMG-IV): sequencing the most valuable type-strain genomes for metagenomic binning, comparative biology and taxonomic classification.</title>
        <authorList>
            <person name="Goeker M."/>
        </authorList>
    </citation>
    <scope>NUCLEOTIDE SEQUENCE [LARGE SCALE GENOMIC DNA]</scope>
    <source>
        <strain evidence="3 4">DSM 25532</strain>
    </source>
</reference>
<dbReference type="RefSeq" id="WP_113956660.1">
    <property type="nucleotide sequence ID" value="NZ_QNRR01000001.1"/>
</dbReference>
<dbReference type="AlphaFoldDB" id="A0A366HUH5"/>
<dbReference type="GO" id="GO:0005506">
    <property type="term" value="F:iron ion binding"/>
    <property type="evidence" value="ECO:0007669"/>
    <property type="project" value="InterPro"/>
</dbReference>
<dbReference type="Gene3D" id="3.90.1010.10">
    <property type="match status" value="1"/>
</dbReference>
<keyword evidence="4" id="KW-1185">Reference proteome</keyword>
<dbReference type="GO" id="GO:0016226">
    <property type="term" value="P:iron-sulfur cluster assembly"/>
    <property type="evidence" value="ECO:0007669"/>
    <property type="project" value="InterPro"/>
</dbReference>
<organism evidence="3 4">
    <name type="scientific">Roseimicrobium gellanilyticum</name>
    <dbReference type="NCBI Taxonomy" id="748857"/>
    <lineage>
        <taxon>Bacteria</taxon>
        <taxon>Pseudomonadati</taxon>
        <taxon>Verrucomicrobiota</taxon>
        <taxon>Verrucomicrobiia</taxon>
        <taxon>Verrucomicrobiales</taxon>
        <taxon>Verrucomicrobiaceae</taxon>
        <taxon>Roseimicrobium</taxon>
    </lineage>
</organism>
<dbReference type="GO" id="GO:0051536">
    <property type="term" value="F:iron-sulfur cluster binding"/>
    <property type="evidence" value="ECO:0007669"/>
    <property type="project" value="InterPro"/>
</dbReference>
<evidence type="ECO:0000313" key="4">
    <source>
        <dbReference type="Proteomes" id="UP000253426"/>
    </source>
</evidence>